<accession>A0A239FUR5</accession>
<proteinExistence type="predicted"/>
<evidence type="ECO:0000313" key="3">
    <source>
        <dbReference type="Proteomes" id="UP000198415"/>
    </source>
</evidence>
<organism evidence="2 3">
    <name type="scientific">Actinoplanes regularis</name>
    <dbReference type="NCBI Taxonomy" id="52697"/>
    <lineage>
        <taxon>Bacteria</taxon>
        <taxon>Bacillati</taxon>
        <taxon>Actinomycetota</taxon>
        <taxon>Actinomycetes</taxon>
        <taxon>Micromonosporales</taxon>
        <taxon>Micromonosporaceae</taxon>
        <taxon>Actinoplanes</taxon>
    </lineage>
</organism>
<feature type="compositionally biased region" description="Basic and acidic residues" evidence="1">
    <location>
        <begin position="72"/>
        <end position="89"/>
    </location>
</feature>
<evidence type="ECO:0000313" key="2">
    <source>
        <dbReference type="EMBL" id="SNS60896.1"/>
    </source>
</evidence>
<name>A0A239FUR5_9ACTN</name>
<feature type="region of interest" description="Disordered" evidence="1">
    <location>
        <begin position="1"/>
        <end position="89"/>
    </location>
</feature>
<dbReference type="Proteomes" id="UP000198415">
    <property type="component" value="Unassembled WGS sequence"/>
</dbReference>
<reference evidence="2 3" key="1">
    <citation type="submission" date="2017-06" db="EMBL/GenBank/DDBJ databases">
        <authorList>
            <person name="Kim H.J."/>
            <person name="Triplett B.A."/>
        </authorList>
    </citation>
    <scope>NUCLEOTIDE SEQUENCE [LARGE SCALE GENOMIC DNA]</scope>
    <source>
        <strain evidence="2 3">DSM 43151</strain>
    </source>
</reference>
<dbReference type="AlphaFoldDB" id="A0A239FUR5"/>
<sequence length="89" mass="9653">MTTSRTLTRADATANAETLHGTPGRAPRKPEMSPQRPTYQDHPPAFRDDPAPPPTASGVTGRNPPTLAAYCGRRDRLQPADPRRPLRAA</sequence>
<gene>
    <name evidence="2" type="ORF">SAMN06264365_11969</name>
</gene>
<keyword evidence="3" id="KW-1185">Reference proteome</keyword>
<protein>
    <submittedName>
        <fullName evidence="2">Uncharacterized protein</fullName>
    </submittedName>
</protein>
<dbReference type="EMBL" id="FZNR01000019">
    <property type="protein sequence ID" value="SNS60896.1"/>
    <property type="molecule type" value="Genomic_DNA"/>
</dbReference>
<dbReference type="RefSeq" id="WP_143232773.1">
    <property type="nucleotide sequence ID" value="NZ_BOMU01000085.1"/>
</dbReference>
<evidence type="ECO:0000256" key="1">
    <source>
        <dbReference type="SAM" id="MobiDB-lite"/>
    </source>
</evidence>